<dbReference type="Proteomes" id="UP001162992">
    <property type="component" value="Chromosome 12"/>
</dbReference>
<keyword evidence="2" id="KW-1185">Reference proteome</keyword>
<organism evidence="1 2">
    <name type="scientific">Diphasiastrum complanatum</name>
    <name type="common">Issler's clubmoss</name>
    <name type="synonym">Lycopodium complanatum</name>
    <dbReference type="NCBI Taxonomy" id="34168"/>
    <lineage>
        <taxon>Eukaryota</taxon>
        <taxon>Viridiplantae</taxon>
        <taxon>Streptophyta</taxon>
        <taxon>Embryophyta</taxon>
        <taxon>Tracheophyta</taxon>
        <taxon>Lycopodiopsida</taxon>
        <taxon>Lycopodiales</taxon>
        <taxon>Lycopodiaceae</taxon>
        <taxon>Lycopodioideae</taxon>
        <taxon>Diphasiastrum</taxon>
    </lineage>
</organism>
<proteinExistence type="predicted"/>
<gene>
    <name evidence="1" type="ORF">O6H91_12G067300</name>
</gene>
<dbReference type="EMBL" id="CM055103">
    <property type="protein sequence ID" value="KAJ7536384.1"/>
    <property type="molecule type" value="Genomic_DNA"/>
</dbReference>
<comment type="caution">
    <text evidence="1">The sequence shown here is derived from an EMBL/GenBank/DDBJ whole genome shotgun (WGS) entry which is preliminary data.</text>
</comment>
<sequence>MRQKFSLFSIQLESSIGTSNHTDQDAIVIMDLDHDTSLNPHWDASPSPVAQKPPSTTTQVSDTVHVLDLINSLPINSKLQKLVNGVKNILIVDELPGRYDGDVIYELPNISEKHSSMEGMEQTKDGHPWVRYVTTTISSLLVMFESHIVEALSHARTNCATIYNLLEMQTEPNGRED</sequence>
<name>A0ACC2C2U9_DIPCM</name>
<protein>
    <submittedName>
        <fullName evidence="1">Uncharacterized protein</fullName>
    </submittedName>
</protein>
<reference evidence="2" key="1">
    <citation type="journal article" date="2024" name="Proc. Natl. Acad. Sci. U.S.A.">
        <title>Extraordinary preservation of gene collinearity over three hundred million years revealed in homosporous lycophytes.</title>
        <authorList>
            <person name="Li C."/>
            <person name="Wickell D."/>
            <person name="Kuo L.Y."/>
            <person name="Chen X."/>
            <person name="Nie B."/>
            <person name="Liao X."/>
            <person name="Peng D."/>
            <person name="Ji J."/>
            <person name="Jenkins J."/>
            <person name="Williams M."/>
            <person name="Shu S."/>
            <person name="Plott C."/>
            <person name="Barry K."/>
            <person name="Rajasekar S."/>
            <person name="Grimwood J."/>
            <person name="Han X."/>
            <person name="Sun S."/>
            <person name="Hou Z."/>
            <person name="He W."/>
            <person name="Dai G."/>
            <person name="Sun C."/>
            <person name="Schmutz J."/>
            <person name="Leebens-Mack J.H."/>
            <person name="Li F.W."/>
            <person name="Wang L."/>
        </authorList>
    </citation>
    <scope>NUCLEOTIDE SEQUENCE [LARGE SCALE GENOMIC DNA]</scope>
    <source>
        <strain evidence="2">cv. PW_Plant_1</strain>
    </source>
</reference>
<evidence type="ECO:0000313" key="2">
    <source>
        <dbReference type="Proteomes" id="UP001162992"/>
    </source>
</evidence>
<evidence type="ECO:0000313" key="1">
    <source>
        <dbReference type="EMBL" id="KAJ7536384.1"/>
    </source>
</evidence>
<accession>A0ACC2C2U9</accession>